<organism evidence="11">
    <name type="scientific">Hydra vulgaris</name>
    <name type="common">Hydra</name>
    <name type="synonym">Hydra attenuata</name>
    <dbReference type="NCBI Taxonomy" id="6087"/>
    <lineage>
        <taxon>Eukaryota</taxon>
        <taxon>Metazoa</taxon>
        <taxon>Cnidaria</taxon>
        <taxon>Hydrozoa</taxon>
        <taxon>Hydroidolina</taxon>
        <taxon>Anthoathecata</taxon>
        <taxon>Aplanulata</taxon>
        <taxon>Hydridae</taxon>
        <taxon>Hydra</taxon>
    </lineage>
</organism>
<dbReference type="KEGG" id="hmg:101241793"/>
<comment type="subcellular location">
    <subcellularLocation>
        <location evidence="1">Membrane</location>
        <topology evidence="1">Multi-pass membrane protein</topology>
    </subcellularLocation>
</comment>
<keyword evidence="4 9" id="KW-0732">Signal</keyword>
<feature type="chain" id="PRO_5044738665" evidence="9">
    <location>
        <begin position="18"/>
        <end position="171"/>
    </location>
</feature>
<evidence type="ECO:0000256" key="3">
    <source>
        <dbReference type="ARBA" id="ARBA00022692"/>
    </source>
</evidence>
<dbReference type="AlphaFoldDB" id="T2M6D2"/>
<dbReference type="OMA" id="ETFRKPH"/>
<dbReference type="PANTHER" id="PTHR21016">
    <property type="entry name" value="BETA-AMYLOID BINDING PROTEIN-RELATED"/>
    <property type="match status" value="1"/>
</dbReference>
<reference evidence="11" key="1">
    <citation type="journal article" date="2013" name="Genome Biol. Evol.">
        <title>Punctuated emergences of genetic and phenotypic innovations in eumetazoan, bilaterian, euteleostome, and hominidae ancestors.</title>
        <authorList>
            <person name="Wenger Y."/>
            <person name="Galliot B."/>
        </authorList>
    </citation>
    <scope>NUCLEOTIDE SEQUENCE</scope>
    <source>
        <tissue evidence="11">Whole animals</tissue>
    </source>
</reference>
<keyword evidence="3 8" id="KW-0812">Transmembrane</keyword>
<feature type="transmembrane region" description="Helical" evidence="8">
    <location>
        <begin position="92"/>
        <end position="109"/>
    </location>
</feature>
<evidence type="ECO:0000256" key="6">
    <source>
        <dbReference type="ARBA" id="ARBA00023136"/>
    </source>
</evidence>
<accession>T2M6D2</accession>
<sequence>MLLFINILLCLCRVADLLNCDNLLPGQYLCEPPEINIDTQAEKDCQPNRTVQVWCQVAPGIMCDKMSSDFNKTGFYKKKPCRYVKGKSFKTAMLLSIFLGVFGIDRIYLGYPAIGLFKFCTLGFFMIFQFVDVILLATQILKPADGSDFYMDYFGHRLIHIATDNETIWYK</sequence>
<feature type="signal peptide" evidence="9">
    <location>
        <begin position="1"/>
        <end position="17"/>
    </location>
</feature>
<evidence type="ECO:0000313" key="11">
    <source>
        <dbReference type="EMBL" id="CDG67591.1"/>
    </source>
</evidence>
<feature type="domain" description="TM2" evidence="10">
    <location>
        <begin position="86"/>
        <end position="134"/>
    </location>
</feature>
<dbReference type="GO" id="GO:0016020">
    <property type="term" value="C:membrane"/>
    <property type="evidence" value="ECO:0007669"/>
    <property type="project" value="UniProtKB-SubCell"/>
</dbReference>
<gene>
    <name evidence="11" type="primary">TM2D1</name>
</gene>
<evidence type="ECO:0000256" key="5">
    <source>
        <dbReference type="ARBA" id="ARBA00022989"/>
    </source>
</evidence>
<evidence type="ECO:0000256" key="1">
    <source>
        <dbReference type="ARBA" id="ARBA00004141"/>
    </source>
</evidence>
<evidence type="ECO:0000256" key="8">
    <source>
        <dbReference type="SAM" id="Phobius"/>
    </source>
</evidence>
<dbReference type="InterPro" id="IPR050932">
    <property type="entry name" value="TM2D1-3-like"/>
</dbReference>
<dbReference type="OrthoDB" id="5804096at2759"/>
<dbReference type="EMBL" id="HAAD01001359">
    <property type="protein sequence ID" value="CDG67591.1"/>
    <property type="molecule type" value="mRNA"/>
</dbReference>
<proteinExistence type="evidence at transcript level"/>
<dbReference type="Pfam" id="PF05154">
    <property type="entry name" value="TM2"/>
    <property type="match status" value="1"/>
</dbReference>
<evidence type="ECO:0000256" key="9">
    <source>
        <dbReference type="SAM" id="SignalP"/>
    </source>
</evidence>
<keyword evidence="5 8" id="KW-1133">Transmembrane helix</keyword>
<dbReference type="PANTHER" id="PTHR21016:SF1">
    <property type="entry name" value="TM2 DOMAIN-CONTAINING PROTEIN 1"/>
    <property type="match status" value="1"/>
</dbReference>
<evidence type="ECO:0000259" key="10">
    <source>
        <dbReference type="Pfam" id="PF05154"/>
    </source>
</evidence>
<keyword evidence="6 8" id="KW-0472">Membrane</keyword>
<evidence type="ECO:0000256" key="2">
    <source>
        <dbReference type="ARBA" id="ARBA00008284"/>
    </source>
</evidence>
<comment type="similarity">
    <text evidence="2">Belongs to the TM2 family.</text>
</comment>
<evidence type="ECO:0000256" key="7">
    <source>
        <dbReference type="ARBA" id="ARBA00023180"/>
    </source>
</evidence>
<dbReference type="InterPro" id="IPR007829">
    <property type="entry name" value="TM2"/>
</dbReference>
<keyword evidence="7" id="KW-0325">Glycoprotein</keyword>
<name>T2M6D2_HYDVU</name>
<evidence type="ECO:0000256" key="4">
    <source>
        <dbReference type="ARBA" id="ARBA00022729"/>
    </source>
</evidence>
<protein>
    <submittedName>
        <fullName evidence="11">TM2 domain-containing protein 1</fullName>
    </submittedName>
</protein>
<feature type="transmembrane region" description="Helical" evidence="8">
    <location>
        <begin position="116"/>
        <end position="141"/>
    </location>
</feature>
<dbReference type="GeneID" id="101241793"/>